<keyword evidence="1" id="KW-0732">Signal</keyword>
<dbReference type="EMBL" id="SSTI01000004">
    <property type="protein sequence ID" value="THG40662.1"/>
    <property type="molecule type" value="Genomic_DNA"/>
</dbReference>
<comment type="caution">
    <text evidence="3">The sequence shown here is derived from an EMBL/GenBank/DDBJ whole genome shotgun (WGS) entry which is preliminary data.</text>
</comment>
<evidence type="ECO:0000313" key="3">
    <source>
        <dbReference type="EMBL" id="THG40662.1"/>
    </source>
</evidence>
<feature type="chain" id="PRO_5046171166" evidence="1">
    <location>
        <begin position="33"/>
        <end position="136"/>
    </location>
</feature>
<dbReference type="PANTHER" id="PTHR36933">
    <property type="entry name" value="SLL0788 PROTEIN"/>
    <property type="match status" value="1"/>
</dbReference>
<dbReference type="Proteomes" id="UP000308038">
    <property type="component" value="Unassembled WGS sequence"/>
</dbReference>
<organism evidence="3 4">
    <name type="scientific">Sphingomonas olei</name>
    <dbReference type="NCBI Taxonomy" id="1886787"/>
    <lineage>
        <taxon>Bacteria</taxon>
        <taxon>Pseudomonadati</taxon>
        <taxon>Pseudomonadota</taxon>
        <taxon>Alphaproteobacteria</taxon>
        <taxon>Sphingomonadales</taxon>
        <taxon>Sphingomonadaceae</taxon>
        <taxon>Sphingomonas</taxon>
    </lineage>
</organism>
<evidence type="ECO:0000256" key="1">
    <source>
        <dbReference type="SAM" id="SignalP"/>
    </source>
</evidence>
<name>A0ABY2QLR6_9SPHN</name>
<accession>A0ABY2QLR6</accession>
<keyword evidence="4" id="KW-1185">Reference proteome</keyword>
<proteinExistence type="predicted"/>
<reference evidence="3 4" key="1">
    <citation type="submission" date="2019-04" db="EMBL/GenBank/DDBJ databases">
        <title>Microbes associate with the intestines of laboratory mice.</title>
        <authorList>
            <person name="Navarre W."/>
            <person name="Wong E."/>
            <person name="Huang K.C."/>
            <person name="Tropini C."/>
            <person name="Ng K."/>
            <person name="Yu B."/>
        </authorList>
    </citation>
    <scope>NUCLEOTIDE SEQUENCE [LARGE SCALE GENOMIC DNA]</scope>
    <source>
        <strain evidence="3 4">NM83_B4-11</strain>
    </source>
</reference>
<feature type="signal peptide" evidence="1">
    <location>
        <begin position="1"/>
        <end position="32"/>
    </location>
</feature>
<protein>
    <submittedName>
        <fullName evidence="3">DUF305 domain-containing protein</fullName>
    </submittedName>
</protein>
<evidence type="ECO:0000259" key="2">
    <source>
        <dbReference type="Pfam" id="PF03713"/>
    </source>
</evidence>
<sequence>MTCERGNRRIRVKRSFLSCVAVVALTASAAMAQQSGHAGHHPSGGVAMQATPANPYPPAEMRMHEKMMAAVGTDATETWVRKMIEHHRGGIEMSQMVIRQTRDQKVQQMATKTVAMQQKEVAELNAWLRAHGKRAQ</sequence>
<gene>
    <name evidence="3" type="ORF">E5988_07595</name>
</gene>
<dbReference type="InterPro" id="IPR005183">
    <property type="entry name" value="DUF305_CopM-like"/>
</dbReference>
<feature type="domain" description="DUF305" evidence="2">
    <location>
        <begin position="59"/>
        <end position="128"/>
    </location>
</feature>
<dbReference type="Pfam" id="PF03713">
    <property type="entry name" value="DUF305"/>
    <property type="match status" value="1"/>
</dbReference>
<dbReference type="Gene3D" id="1.20.1260.10">
    <property type="match status" value="1"/>
</dbReference>
<dbReference type="PANTHER" id="PTHR36933:SF1">
    <property type="entry name" value="SLL0788 PROTEIN"/>
    <property type="match status" value="1"/>
</dbReference>
<dbReference type="InterPro" id="IPR012347">
    <property type="entry name" value="Ferritin-like"/>
</dbReference>
<evidence type="ECO:0000313" key="4">
    <source>
        <dbReference type="Proteomes" id="UP000308038"/>
    </source>
</evidence>